<dbReference type="InterPro" id="IPR008978">
    <property type="entry name" value="HSP20-like_chaperone"/>
</dbReference>
<evidence type="ECO:0000313" key="5">
    <source>
        <dbReference type="Proteomes" id="UP000192418"/>
    </source>
</evidence>
<dbReference type="SUPFAM" id="SSF49764">
    <property type="entry name" value="HSP20-like chaperones"/>
    <property type="match status" value="1"/>
</dbReference>
<sequence>MTRPEKEKKQSKSPFDGVLTFLEKLGELAEKGEQLSKTISFEGKDNNIKGVYGFSMKMGLGSDKPEVQPFGNIRKDEKSGESFVHEVREPLVDIFEEKDHILVVAEMPGTSLEDIKVNVHEDLLEIDASKGDKKYKKEVLLPRSFSREKMKISCNNGILEIKCMP</sequence>
<dbReference type="CDD" id="cd06464">
    <property type="entry name" value="ACD_sHsps-like"/>
    <property type="match status" value="1"/>
</dbReference>
<accession>A0A1W2BE73</accession>
<dbReference type="InterPro" id="IPR002068">
    <property type="entry name" value="A-crystallin/Hsp20_dom"/>
</dbReference>
<keyword evidence="5" id="KW-1185">Reference proteome</keyword>
<protein>
    <submittedName>
        <fullName evidence="4">HSP20 family protein</fullName>
    </submittedName>
</protein>
<dbReference type="AlphaFoldDB" id="A0A1W2BE73"/>
<proteinExistence type="inferred from homology"/>
<name>A0A1W2BE73_9BACT</name>
<dbReference type="Pfam" id="PF00011">
    <property type="entry name" value="HSP20"/>
    <property type="match status" value="1"/>
</dbReference>
<dbReference type="STRING" id="1121400.SAMN02746065_10818"/>
<dbReference type="EMBL" id="FWXY01000008">
    <property type="protein sequence ID" value="SMC71134.1"/>
    <property type="molecule type" value="Genomic_DNA"/>
</dbReference>
<comment type="similarity">
    <text evidence="1 2">Belongs to the small heat shock protein (HSP20) family.</text>
</comment>
<organism evidence="4 5">
    <name type="scientific">Desulfocicer vacuolatum DSM 3385</name>
    <dbReference type="NCBI Taxonomy" id="1121400"/>
    <lineage>
        <taxon>Bacteria</taxon>
        <taxon>Pseudomonadati</taxon>
        <taxon>Thermodesulfobacteriota</taxon>
        <taxon>Desulfobacteria</taxon>
        <taxon>Desulfobacterales</taxon>
        <taxon>Desulfobacteraceae</taxon>
        <taxon>Desulfocicer</taxon>
    </lineage>
</organism>
<evidence type="ECO:0000259" key="3">
    <source>
        <dbReference type="PROSITE" id="PS01031"/>
    </source>
</evidence>
<dbReference type="Gene3D" id="2.60.40.790">
    <property type="match status" value="1"/>
</dbReference>
<dbReference type="OrthoDB" id="9811615at2"/>
<feature type="domain" description="SHSP" evidence="3">
    <location>
        <begin position="82"/>
        <end position="165"/>
    </location>
</feature>
<dbReference type="PROSITE" id="PS01031">
    <property type="entry name" value="SHSP"/>
    <property type="match status" value="1"/>
</dbReference>
<reference evidence="4 5" key="1">
    <citation type="submission" date="2017-04" db="EMBL/GenBank/DDBJ databases">
        <authorList>
            <person name="Afonso C.L."/>
            <person name="Miller P.J."/>
            <person name="Scott M.A."/>
            <person name="Spackman E."/>
            <person name="Goraichik I."/>
            <person name="Dimitrov K.M."/>
            <person name="Suarez D.L."/>
            <person name="Swayne D.E."/>
        </authorList>
    </citation>
    <scope>NUCLEOTIDE SEQUENCE [LARGE SCALE GENOMIC DNA]</scope>
    <source>
        <strain evidence="4 5">DSM 3385</strain>
    </source>
</reference>
<evidence type="ECO:0000256" key="1">
    <source>
        <dbReference type="PROSITE-ProRule" id="PRU00285"/>
    </source>
</evidence>
<dbReference type="NCBIfam" id="NF041800">
    <property type="entry name" value="Hsp20"/>
    <property type="match status" value="1"/>
</dbReference>
<evidence type="ECO:0000313" key="4">
    <source>
        <dbReference type="EMBL" id="SMC71134.1"/>
    </source>
</evidence>
<dbReference type="Proteomes" id="UP000192418">
    <property type="component" value="Unassembled WGS sequence"/>
</dbReference>
<dbReference type="RefSeq" id="WP_084068419.1">
    <property type="nucleotide sequence ID" value="NZ_FWXY01000008.1"/>
</dbReference>
<evidence type="ECO:0000256" key="2">
    <source>
        <dbReference type="RuleBase" id="RU003616"/>
    </source>
</evidence>
<gene>
    <name evidence="4" type="ORF">SAMN02746065_10818</name>
</gene>